<comment type="caution">
    <text evidence="1">The sequence shown here is derived from an EMBL/GenBank/DDBJ whole genome shotgun (WGS) entry which is preliminary data.</text>
</comment>
<dbReference type="AlphaFoldDB" id="A0A9J6GBZ1"/>
<sequence>MVPILVVADEVLSVDLLVGRTFTEMPNVTHGRMGGCIRFWSRSDCPFRHLEPTLCDHMTRRVREDTELKAEVENWVALTADPDLTGPVIGSRMGKEVLVDMCEGRIGLPVFPSASENVVVKRGEQFGQAEPLHVL</sequence>
<dbReference type="OrthoDB" id="8013679at2759"/>
<protein>
    <submittedName>
        <fullName evidence="1">Uncharacterized protein</fullName>
    </submittedName>
</protein>
<name>A0A9J6GBZ1_HAELO</name>
<reference evidence="1 2" key="1">
    <citation type="journal article" date="2020" name="Cell">
        <title>Large-Scale Comparative Analyses of Tick Genomes Elucidate Their Genetic Diversity and Vector Capacities.</title>
        <authorList>
            <consortium name="Tick Genome and Microbiome Consortium (TIGMIC)"/>
            <person name="Jia N."/>
            <person name="Wang J."/>
            <person name="Shi W."/>
            <person name="Du L."/>
            <person name="Sun Y."/>
            <person name="Zhan W."/>
            <person name="Jiang J.F."/>
            <person name="Wang Q."/>
            <person name="Zhang B."/>
            <person name="Ji P."/>
            <person name="Bell-Sakyi L."/>
            <person name="Cui X.M."/>
            <person name="Yuan T.T."/>
            <person name="Jiang B.G."/>
            <person name="Yang W.F."/>
            <person name="Lam T.T."/>
            <person name="Chang Q.C."/>
            <person name="Ding S.J."/>
            <person name="Wang X.J."/>
            <person name="Zhu J.G."/>
            <person name="Ruan X.D."/>
            <person name="Zhao L."/>
            <person name="Wei J.T."/>
            <person name="Ye R.Z."/>
            <person name="Que T.C."/>
            <person name="Du C.H."/>
            <person name="Zhou Y.H."/>
            <person name="Cheng J.X."/>
            <person name="Dai P.F."/>
            <person name="Guo W.B."/>
            <person name="Han X.H."/>
            <person name="Huang E.J."/>
            <person name="Li L.F."/>
            <person name="Wei W."/>
            <person name="Gao Y.C."/>
            <person name="Liu J.Z."/>
            <person name="Shao H.Z."/>
            <person name="Wang X."/>
            <person name="Wang C.C."/>
            <person name="Yang T.C."/>
            <person name="Huo Q.B."/>
            <person name="Li W."/>
            <person name="Chen H.Y."/>
            <person name="Chen S.E."/>
            <person name="Zhou L.G."/>
            <person name="Ni X.B."/>
            <person name="Tian J.H."/>
            <person name="Sheng Y."/>
            <person name="Liu T."/>
            <person name="Pan Y.S."/>
            <person name="Xia L.Y."/>
            <person name="Li J."/>
            <person name="Zhao F."/>
            <person name="Cao W.C."/>
        </authorList>
    </citation>
    <scope>NUCLEOTIDE SEQUENCE [LARGE SCALE GENOMIC DNA]</scope>
    <source>
        <strain evidence="1">HaeL-2018</strain>
    </source>
</reference>
<accession>A0A9J6GBZ1</accession>
<evidence type="ECO:0000313" key="1">
    <source>
        <dbReference type="EMBL" id="KAH9371924.1"/>
    </source>
</evidence>
<dbReference type="VEuPathDB" id="VectorBase:HLOH_040511"/>
<organism evidence="1 2">
    <name type="scientific">Haemaphysalis longicornis</name>
    <name type="common">Bush tick</name>
    <dbReference type="NCBI Taxonomy" id="44386"/>
    <lineage>
        <taxon>Eukaryota</taxon>
        <taxon>Metazoa</taxon>
        <taxon>Ecdysozoa</taxon>
        <taxon>Arthropoda</taxon>
        <taxon>Chelicerata</taxon>
        <taxon>Arachnida</taxon>
        <taxon>Acari</taxon>
        <taxon>Parasitiformes</taxon>
        <taxon>Ixodida</taxon>
        <taxon>Ixodoidea</taxon>
        <taxon>Ixodidae</taxon>
        <taxon>Haemaphysalinae</taxon>
        <taxon>Haemaphysalis</taxon>
    </lineage>
</organism>
<dbReference type="EMBL" id="JABSTR010000005">
    <property type="protein sequence ID" value="KAH9371924.1"/>
    <property type="molecule type" value="Genomic_DNA"/>
</dbReference>
<gene>
    <name evidence="1" type="ORF">HPB48_018503</name>
</gene>
<evidence type="ECO:0000313" key="2">
    <source>
        <dbReference type="Proteomes" id="UP000821853"/>
    </source>
</evidence>
<dbReference type="Proteomes" id="UP000821853">
    <property type="component" value="Chromosome 3"/>
</dbReference>
<proteinExistence type="predicted"/>
<keyword evidence="2" id="KW-1185">Reference proteome</keyword>